<dbReference type="AlphaFoldDB" id="S5XTL4"/>
<accession>S5XTL4</accession>
<organism evidence="7 8">
    <name type="scientific">Paracoccus aminophilus JCM 7686</name>
    <dbReference type="NCBI Taxonomy" id="1367847"/>
    <lineage>
        <taxon>Bacteria</taxon>
        <taxon>Pseudomonadati</taxon>
        <taxon>Pseudomonadota</taxon>
        <taxon>Alphaproteobacteria</taxon>
        <taxon>Rhodobacterales</taxon>
        <taxon>Paracoccaceae</taxon>
        <taxon>Paracoccus</taxon>
    </lineage>
</organism>
<dbReference type="SUPFAM" id="SSF53850">
    <property type="entry name" value="Periplasmic binding protein-like II"/>
    <property type="match status" value="1"/>
</dbReference>
<evidence type="ECO:0000313" key="7">
    <source>
        <dbReference type="EMBL" id="AGT10854.1"/>
    </source>
</evidence>
<dbReference type="EMBL" id="CP006652">
    <property type="protein sequence ID" value="AGT10854.1"/>
    <property type="molecule type" value="Genomic_DNA"/>
</dbReference>
<comment type="similarity">
    <text evidence="2">Belongs to the bacterial solute-binding protein 5 family.</text>
</comment>
<reference evidence="7 8" key="1">
    <citation type="journal article" date="2014" name="BMC Genomics">
        <title>Architecture and functions of a multipartite genome of the methylotrophic bacterium Paracoccus aminophilus JCM 7686, containing primary and secondary chromids.</title>
        <authorList>
            <person name="Dziewit L."/>
            <person name="Czarnecki J."/>
            <person name="Wibberg D."/>
            <person name="Radlinska M."/>
            <person name="Mrozek P."/>
            <person name="Szymczak M."/>
            <person name="Schluter A."/>
            <person name="Puhler A."/>
            <person name="Bartosik D."/>
        </authorList>
    </citation>
    <scope>NUCLEOTIDE SEQUENCE [LARGE SCALE GENOMIC DNA]</scope>
    <source>
        <strain evidence="7">JCM 7686</strain>
        <plasmid evidence="8">Plasmid pAMI4</plasmid>
    </source>
</reference>
<evidence type="ECO:0000256" key="1">
    <source>
        <dbReference type="ARBA" id="ARBA00004418"/>
    </source>
</evidence>
<evidence type="ECO:0000256" key="2">
    <source>
        <dbReference type="ARBA" id="ARBA00005695"/>
    </source>
</evidence>
<dbReference type="Pfam" id="PF00496">
    <property type="entry name" value="SBP_bac_5"/>
    <property type="match status" value="1"/>
</dbReference>
<dbReference type="CDD" id="cd08492">
    <property type="entry name" value="PBP2_NikA_DppA_OppA_like_15"/>
    <property type="match status" value="1"/>
</dbReference>
<dbReference type="OrthoDB" id="9803988at2"/>
<dbReference type="InterPro" id="IPR000914">
    <property type="entry name" value="SBP_5_dom"/>
</dbReference>
<dbReference type="Gene3D" id="3.10.105.10">
    <property type="entry name" value="Dipeptide-binding Protein, Domain 3"/>
    <property type="match status" value="1"/>
</dbReference>
<gene>
    <name evidence="7" type="ORF">JCM7686_pAMI4p163</name>
</gene>
<evidence type="ECO:0000256" key="4">
    <source>
        <dbReference type="ARBA" id="ARBA00022729"/>
    </source>
</evidence>
<evidence type="ECO:0000313" key="8">
    <source>
        <dbReference type="Proteomes" id="UP000015480"/>
    </source>
</evidence>
<feature type="domain" description="Solute-binding protein family 5" evidence="6">
    <location>
        <begin position="75"/>
        <end position="430"/>
    </location>
</feature>
<dbReference type="Gene3D" id="3.40.190.10">
    <property type="entry name" value="Periplasmic binding protein-like II"/>
    <property type="match status" value="1"/>
</dbReference>
<proteinExistence type="inferred from homology"/>
<keyword evidence="8" id="KW-1185">Reference proteome</keyword>
<dbReference type="InterPro" id="IPR039424">
    <property type="entry name" value="SBP_5"/>
</dbReference>
<protein>
    <submittedName>
        <fullName evidence="7">ABC-type dipeptide transport system, extracellular solute-binding protein</fullName>
    </submittedName>
</protein>
<dbReference type="PATRIC" id="fig|1367847.3.peg.3796"/>
<comment type="subcellular location">
    <subcellularLocation>
        <location evidence="1">Periplasm</location>
    </subcellularLocation>
</comment>
<dbReference type="RefSeq" id="WP_020952339.1">
    <property type="nucleotide sequence ID" value="NC_022049.1"/>
</dbReference>
<dbReference type="PANTHER" id="PTHR30290">
    <property type="entry name" value="PERIPLASMIC BINDING COMPONENT OF ABC TRANSPORTER"/>
    <property type="match status" value="1"/>
</dbReference>
<dbReference type="eggNOG" id="COG0747">
    <property type="taxonomic scope" value="Bacteria"/>
</dbReference>
<dbReference type="GO" id="GO:0043190">
    <property type="term" value="C:ATP-binding cassette (ABC) transporter complex"/>
    <property type="evidence" value="ECO:0007669"/>
    <property type="project" value="InterPro"/>
</dbReference>
<dbReference type="GO" id="GO:1904680">
    <property type="term" value="F:peptide transmembrane transporter activity"/>
    <property type="evidence" value="ECO:0007669"/>
    <property type="project" value="TreeGrafter"/>
</dbReference>
<geneLocation type="plasmid" evidence="7 8">
    <name>pAMI4</name>
</geneLocation>
<sequence>MLTRRQFGSLIALTSLSVSLPQFLAAAPAPQAITFAIESEPTTLNPHLNGQAKARVVLRNLYDSLLARDEKGGYLPWLAQSYEASADGLTFDFHLRPGVNFHNGEALDAAALVVNFEHLRDPAYAANLAAGPASHLVKAEAIAPLHLRLTLAKPYAPFLGFAAGVDILAPSAYRSEQLKSGGPEVAGSGPFLIDTIAKGQEIRLRRNPDYAWAPANAEHQGPAYLEAVTFRILPESAVRVGALQSGQVDAIEGISGNDVALFRDDEGFSYISAFNTGTPYTLFLNSQSGPTAEQAVRKALRAAIDIPAVLQSIYRGERQRAWGISSPIEADLYDPAIENAWAFDPAEANRLLDEAGWTERDAAGLRAKNGTPLVIRIVQAQATVRDQRDVLLLALQAQARQNAGIQLELDYVDAGSYAERRKLGDYGSIPNSRTPADDGIDIEYHYLPLDEGGSVNYARVADPQVKAWLTQAAATSDLAARHALYAKVQDFVLREQGYALPIYVPEDQIAARADLTGLRFRPYFQQPDSLHGVRFDSEVAG</sequence>
<dbReference type="HOGENOM" id="CLU_017028_7_3_5"/>
<dbReference type="KEGG" id="pami:JCM7686_pAMI4p163"/>
<keyword evidence="7" id="KW-0614">Plasmid</keyword>
<keyword evidence="3" id="KW-0813">Transport</keyword>
<evidence type="ECO:0000256" key="3">
    <source>
        <dbReference type="ARBA" id="ARBA00022448"/>
    </source>
</evidence>
<name>S5XTL4_PARAH</name>
<evidence type="ECO:0000259" key="6">
    <source>
        <dbReference type="Pfam" id="PF00496"/>
    </source>
</evidence>
<dbReference type="PANTHER" id="PTHR30290:SF9">
    <property type="entry name" value="OLIGOPEPTIDE-BINDING PROTEIN APPA"/>
    <property type="match status" value="1"/>
</dbReference>
<feature type="signal peptide" evidence="5">
    <location>
        <begin position="1"/>
        <end position="24"/>
    </location>
</feature>
<keyword evidence="4 5" id="KW-0732">Signal</keyword>
<dbReference type="GO" id="GO:0015833">
    <property type="term" value="P:peptide transport"/>
    <property type="evidence" value="ECO:0007669"/>
    <property type="project" value="TreeGrafter"/>
</dbReference>
<dbReference type="Proteomes" id="UP000015480">
    <property type="component" value="Plasmid pAMI4"/>
</dbReference>
<feature type="chain" id="PRO_5004534337" evidence="5">
    <location>
        <begin position="25"/>
        <end position="541"/>
    </location>
</feature>
<dbReference type="InterPro" id="IPR030678">
    <property type="entry name" value="Peptide/Ni-bd"/>
</dbReference>
<evidence type="ECO:0000256" key="5">
    <source>
        <dbReference type="SAM" id="SignalP"/>
    </source>
</evidence>
<dbReference type="PIRSF" id="PIRSF002741">
    <property type="entry name" value="MppA"/>
    <property type="match status" value="1"/>
</dbReference>
<dbReference type="GO" id="GO:0030288">
    <property type="term" value="C:outer membrane-bounded periplasmic space"/>
    <property type="evidence" value="ECO:0007669"/>
    <property type="project" value="UniProtKB-ARBA"/>
</dbReference>